<dbReference type="PROSITE" id="PS50966">
    <property type="entry name" value="ZF_SWIM"/>
    <property type="match status" value="1"/>
</dbReference>
<evidence type="ECO:0000313" key="4">
    <source>
        <dbReference type="EMBL" id="CDS10935.1"/>
    </source>
</evidence>
<gene>
    <name evidence="4" type="ORF">LRAMOSA11421</name>
</gene>
<feature type="compositionally biased region" description="Polar residues" evidence="2">
    <location>
        <begin position="504"/>
        <end position="515"/>
    </location>
</feature>
<keyword evidence="1" id="KW-0863">Zinc-finger</keyword>
<feature type="region of interest" description="Disordered" evidence="2">
    <location>
        <begin position="235"/>
        <end position="265"/>
    </location>
</feature>
<dbReference type="InterPro" id="IPR007527">
    <property type="entry name" value="Znf_SWIM"/>
</dbReference>
<evidence type="ECO:0000256" key="1">
    <source>
        <dbReference type="PROSITE-ProRule" id="PRU00325"/>
    </source>
</evidence>
<keyword evidence="1" id="KW-0479">Metal-binding</keyword>
<evidence type="ECO:0000259" key="3">
    <source>
        <dbReference type="PROSITE" id="PS50966"/>
    </source>
</evidence>
<dbReference type="PANTHER" id="PTHR33977:SF1">
    <property type="entry name" value="ZINC ION BINDING PROTEIN"/>
    <property type="match status" value="1"/>
</dbReference>
<proteinExistence type="predicted"/>
<accession>A0A077WUE2</accession>
<dbReference type="EMBL" id="LK023345">
    <property type="protein sequence ID" value="CDS10935.1"/>
    <property type="molecule type" value="Genomic_DNA"/>
</dbReference>
<feature type="region of interest" description="Disordered" evidence="2">
    <location>
        <begin position="488"/>
        <end position="515"/>
    </location>
</feature>
<reference evidence="4" key="1">
    <citation type="journal article" date="2014" name="Genome Announc.">
        <title>De novo whole-genome sequence and genome annotation of Lichtheimia ramosa.</title>
        <authorList>
            <person name="Linde J."/>
            <person name="Schwartze V."/>
            <person name="Binder U."/>
            <person name="Lass-Florl C."/>
            <person name="Voigt K."/>
            <person name="Horn F."/>
        </authorList>
    </citation>
    <scope>NUCLEOTIDE SEQUENCE</scope>
    <source>
        <strain evidence="4">JMRC FSU:6197</strain>
    </source>
</reference>
<feature type="compositionally biased region" description="Acidic residues" evidence="2">
    <location>
        <begin position="242"/>
        <end position="263"/>
    </location>
</feature>
<dbReference type="GO" id="GO:0008270">
    <property type="term" value="F:zinc ion binding"/>
    <property type="evidence" value="ECO:0007669"/>
    <property type="project" value="UniProtKB-KW"/>
</dbReference>
<name>A0A077WUE2_9FUNG</name>
<feature type="domain" description="SWIM-type" evidence="3">
    <location>
        <begin position="438"/>
        <end position="473"/>
    </location>
</feature>
<sequence>MSTIEVTYINHHDHDVQRDGDLLPRPSYVNDEIQREIGKNYSPNQILLAMQNKYSHLPTHRRERFLNARDIANLRIKHITDVSRLDSNDFLSDGFATWGAIEDLHANARLQKYSFGFMSRWQWNILHRESAWSVDATHDIGPYPNGILYTIVVRMQSTGTGVPVAYLFTNDHSAEPLVEWFHEFKDRNLNPVKVTIDASLPEDNAIQSVLGENVSVQYCTWHVRRAWSSQLKGRVTAASSQQEEDNDEENEEQEVDQQNDEDNSTAKAIRSQMNGQLEELMYEVDVEAFQQKLATFEATWSSQQPSFWNYFRRYWIQGEKYLRWAKCYQPAIYTNMETNNYVESWHNQLKTTYLHRRRNHRLDFLIYILVNVIEPDMKWKKHIRENNAGPMSPQERFYRSLEIKAMEHFQKNIPNAVEKVDDHTFMVRSFDDSSIENYMVHTDSLHVRNCSCPAFDRDLRGCKHMFLIPLVYKDYFVRTPVDLNNDEAPIPPIRGGTPVPIHSDPSSSRSQIQPVPQEAVQTNLSPAQQAANNRDRLAAKLLALSRQVKGSSFSSDSMEHFDRWFTQLEDLKDSISSNSFAAPNARLRKQ</sequence>
<dbReference type="OrthoDB" id="2430203at2759"/>
<dbReference type="AlphaFoldDB" id="A0A077WUE2"/>
<dbReference type="PANTHER" id="PTHR33977">
    <property type="entry name" value="ZINC ION BINDING PROTEIN"/>
    <property type="match status" value="1"/>
</dbReference>
<keyword evidence="1" id="KW-0862">Zinc</keyword>
<organism evidence="4">
    <name type="scientific">Lichtheimia ramosa</name>
    <dbReference type="NCBI Taxonomy" id="688394"/>
    <lineage>
        <taxon>Eukaryota</taxon>
        <taxon>Fungi</taxon>
        <taxon>Fungi incertae sedis</taxon>
        <taxon>Mucoromycota</taxon>
        <taxon>Mucoromycotina</taxon>
        <taxon>Mucoromycetes</taxon>
        <taxon>Mucorales</taxon>
        <taxon>Lichtheimiaceae</taxon>
        <taxon>Lichtheimia</taxon>
    </lineage>
</organism>
<evidence type="ECO:0000256" key="2">
    <source>
        <dbReference type="SAM" id="MobiDB-lite"/>
    </source>
</evidence>
<protein>
    <recommendedName>
        <fullName evidence="3">SWIM-type domain-containing protein</fullName>
    </recommendedName>
</protein>